<keyword evidence="2" id="KW-0645">Protease</keyword>
<feature type="domain" description="Prohead serine protease" evidence="4">
    <location>
        <begin position="21"/>
        <end position="176"/>
    </location>
</feature>
<sequence>MPNKFEKPKMSDICTRSFNKYSARAAEGEDNYGIIEGVPIVFEQPTDIGGWFEETIARGAISEDVLKDVALFYNHDLNTKPHARTRNKRLSFSIENDGVHMQASVNLERSDSKDFYLAVRDGDIDGMSFMFRVESDEWTGLDTDYPKRRITKIGYVQEVSGVNYPAYEGTSINARTNLSLDSDKQALDSARATLLDSNDEKRQLEIEKLKNANRMKLGGY</sequence>
<reference evidence="6" key="1">
    <citation type="submission" date="2019-05" db="EMBL/GenBank/DDBJ databases">
        <title>Complete genome sequencing of Absiella argi strain JCM 30884.</title>
        <authorList>
            <person name="Sakamoto M."/>
            <person name="Murakami T."/>
            <person name="Mori H."/>
        </authorList>
    </citation>
    <scope>NUCLEOTIDE SEQUENCE [LARGE SCALE GENOMIC DNA]</scope>
    <source>
        <strain evidence="6">JCM 30884</strain>
    </source>
</reference>
<evidence type="ECO:0000259" key="4">
    <source>
        <dbReference type="Pfam" id="PF04586"/>
    </source>
</evidence>
<dbReference type="InterPro" id="IPR006433">
    <property type="entry name" value="Prohead_protease"/>
</dbReference>
<dbReference type="AlphaFoldDB" id="A0A6N4TNA9"/>
<evidence type="ECO:0000313" key="5">
    <source>
        <dbReference type="EMBL" id="BBK23885.1"/>
    </source>
</evidence>
<dbReference type="KEGG" id="aarg:Aargi30884_27880"/>
<evidence type="ECO:0000256" key="1">
    <source>
        <dbReference type="ARBA" id="ARBA00022612"/>
    </source>
</evidence>
<keyword evidence="1" id="KW-1188">Viral release from host cell</keyword>
<protein>
    <recommendedName>
        <fullName evidence="4">Prohead serine protease domain-containing protein</fullName>
    </recommendedName>
</protein>
<proteinExistence type="predicted"/>
<dbReference type="RefSeq" id="WP_163052562.1">
    <property type="nucleotide sequence ID" value="NZ_AP019695.1"/>
</dbReference>
<accession>A0A6N4TNA9</accession>
<name>A0A6N4TNA9_9FIRM</name>
<keyword evidence="3" id="KW-0378">Hydrolase</keyword>
<dbReference type="GO" id="GO:0008233">
    <property type="term" value="F:peptidase activity"/>
    <property type="evidence" value="ECO:0007669"/>
    <property type="project" value="UniProtKB-KW"/>
</dbReference>
<evidence type="ECO:0000256" key="3">
    <source>
        <dbReference type="ARBA" id="ARBA00022801"/>
    </source>
</evidence>
<dbReference type="InterPro" id="IPR054613">
    <property type="entry name" value="Peptidase_S78_dom"/>
</dbReference>
<keyword evidence="6" id="KW-1185">Reference proteome</keyword>
<organism evidence="5 6">
    <name type="scientific">Amedibacterium intestinale</name>
    <dbReference type="NCBI Taxonomy" id="2583452"/>
    <lineage>
        <taxon>Bacteria</taxon>
        <taxon>Bacillati</taxon>
        <taxon>Bacillota</taxon>
        <taxon>Erysipelotrichia</taxon>
        <taxon>Erysipelotrichales</taxon>
        <taxon>Erysipelotrichaceae</taxon>
        <taxon>Amedibacterium</taxon>
    </lineage>
</organism>
<dbReference type="EMBL" id="AP019695">
    <property type="protein sequence ID" value="BBK23885.1"/>
    <property type="molecule type" value="Genomic_DNA"/>
</dbReference>
<dbReference type="NCBIfam" id="TIGR01543">
    <property type="entry name" value="proheadase_HK97"/>
    <property type="match status" value="1"/>
</dbReference>
<dbReference type="Pfam" id="PF04586">
    <property type="entry name" value="Peptidase_S78"/>
    <property type="match status" value="1"/>
</dbReference>
<evidence type="ECO:0000313" key="6">
    <source>
        <dbReference type="Proteomes" id="UP000464754"/>
    </source>
</evidence>
<gene>
    <name evidence="5" type="ORF">Aargi30884_27880</name>
</gene>
<evidence type="ECO:0000256" key="2">
    <source>
        <dbReference type="ARBA" id="ARBA00022670"/>
    </source>
</evidence>
<dbReference type="Proteomes" id="UP000464754">
    <property type="component" value="Chromosome"/>
</dbReference>
<dbReference type="GO" id="GO:0006508">
    <property type="term" value="P:proteolysis"/>
    <property type="evidence" value="ECO:0007669"/>
    <property type="project" value="UniProtKB-KW"/>
</dbReference>